<comment type="caution">
    <text evidence="1">The sequence shown here is derived from an EMBL/GenBank/DDBJ whole genome shotgun (WGS) entry which is preliminary data.</text>
</comment>
<dbReference type="EMBL" id="CM023486">
    <property type="protein sequence ID" value="KAH6928162.1"/>
    <property type="molecule type" value="Genomic_DNA"/>
</dbReference>
<name>A0ACB7S4P0_HYAAI</name>
<reference evidence="1" key="1">
    <citation type="submission" date="2020-05" db="EMBL/GenBank/DDBJ databases">
        <title>Large-scale comparative analyses of tick genomes elucidate their genetic diversity and vector capacities.</title>
        <authorList>
            <person name="Jia N."/>
            <person name="Wang J."/>
            <person name="Shi W."/>
            <person name="Du L."/>
            <person name="Sun Y."/>
            <person name="Zhan W."/>
            <person name="Jiang J."/>
            <person name="Wang Q."/>
            <person name="Zhang B."/>
            <person name="Ji P."/>
            <person name="Sakyi L.B."/>
            <person name="Cui X."/>
            <person name="Yuan T."/>
            <person name="Jiang B."/>
            <person name="Yang W."/>
            <person name="Lam T.T.-Y."/>
            <person name="Chang Q."/>
            <person name="Ding S."/>
            <person name="Wang X."/>
            <person name="Zhu J."/>
            <person name="Ruan X."/>
            <person name="Zhao L."/>
            <person name="Wei J."/>
            <person name="Que T."/>
            <person name="Du C."/>
            <person name="Cheng J."/>
            <person name="Dai P."/>
            <person name="Han X."/>
            <person name="Huang E."/>
            <person name="Gao Y."/>
            <person name="Liu J."/>
            <person name="Shao H."/>
            <person name="Ye R."/>
            <person name="Li L."/>
            <person name="Wei W."/>
            <person name="Wang X."/>
            <person name="Wang C."/>
            <person name="Yang T."/>
            <person name="Huo Q."/>
            <person name="Li W."/>
            <person name="Guo W."/>
            <person name="Chen H."/>
            <person name="Zhou L."/>
            <person name="Ni X."/>
            <person name="Tian J."/>
            <person name="Zhou Y."/>
            <person name="Sheng Y."/>
            <person name="Liu T."/>
            <person name="Pan Y."/>
            <person name="Xia L."/>
            <person name="Li J."/>
            <person name="Zhao F."/>
            <person name="Cao W."/>
        </authorList>
    </citation>
    <scope>NUCLEOTIDE SEQUENCE</scope>
    <source>
        <strain evidence="1">Hyas-2018</strain>
    </source>
</reference>
<proteinExistence type="predicted"/>
<evidence type="ECO:0000313" key="2">
    <source>
        <dbReference type="Proteomes" id="UP000821845"/>
    </source>
</evidence>
<dbReference type="Proteomes" id="UP000821845">
    <property type="component" value="Chromosome 6"/>
</dbReference>
<protein>
    <submittedName>
        <fullName evidence="1">Uncharacterized protein</fullName>
    </submittedName>
</protein>
<keyword evidence="2" id="KW-1185">Reference proteome</keyword>
<evidence type="ECO:0000313" key="1">
    <source>
        <dbReference type="EMBL" id="KAH6928162.1"/>
    </source>
</evidence>
<sequence length="135" mass="14680">MVVCTPLRSLETWKLAFLLAVVQTRGVLLLAPPVWKAVPGNTDIVEGQKLALSCKAHGSPVPKVAWMFRKGESEDWTAVRNQVEAVVGPDGTLSLESAQVSHSGEFKCSADNGIGRLISHTFAVKVRGKKRKMTR</sequence>
<gene>
    <name evidence="1" type="ORF">HPB50_012351</name>
</gene>
<organism evidence="1 2">
    <name type="scientific">Hyalomma asiaticum</name>
    <name type="common">Tick</name>
    <dbReference type="NCBI Taxonomy" id="266040"/>
    <lineage>
        <taxon>Eukaryota</taxon>
        <taxon>Metazoa</taxon>
        <taxon>Ecdysozoa</taxon>
        <taxon>Arthropoda</taxon>
        <taxon>Chelicerata</taxon>
        <taxon>Arachnida</taxon>
        <taxon>Acari</taxon>
        <taxon>Parasitiformes</taxon>
        <taxon>Ixodida</taxon>
        <taxon>Ixodoidea</taxon>
        <taxon>Ixodidae</taxon>
        <taxon>Hyalomminae</taxon>
        <taxon>Hyalomma</taxon>
    </lineage>
</organism>
<accession>A0ACB7S4P0</accession>